<keyword evidence="3 7" id="KW-0227">DNA damage</keyword>
<gene>
    <name evidence="7" type="primary">recO</name>
    <name evidence="9" type="ORF">CHH72_00995</name>
</gene>
<comment type="function">
    <text evidence="7">Involved in DNA repair and RecF pathway recombination.</text>
</comment>
<dbReference type="Gene3D" id="1.20.1440.120">
    <property type="entry name" value="Recombination protein O, C-terminal domain"/>
    <property type="match status" value="1"/>
</dbReference>
<dbReference type="SMR" id="A0A268P495"/>
<dbReference type="SUPFAM" id="SSF50249">
    <property type="entry name" value="Nucleic acid-binding proteins"/>
    <property type="match status" value="1"/>
</dbReference>
<keyword evidence="5 7" id="KW-0234">DNA repair</keyword>
<protein>
    <recommendedName>
        <fullName evidence="2 7">DNA repair protein RecO</fullName>
    </recommendedName>
    <alternativeName>
        <fullName evidence="6 7">Recombination protein O</fullName>
    </alternativeName>
</protein>
<dbReference type="RefSeq" id="WP_011246527.1">
    <property type="nucleotide sequence ID" value="NZ_CP174174.1"/>
</dbReference>
<dbReference type="InterPro" id="IPR037278">
    <property type="entry name" value="ARFGAP/RecO"/>
</dbReference>
<organism evidence="9 10">
    <name type="scientific">Shouchella clausii</name>
    <name type="common">Alkalihalobacillus clausii</name>
    <dbReference type="NCBI Taxonomy" id="79880"/>
    <lineage>
        <taxon>Bacteria</taxon>
        <taxon>Bacillati</taxon>
        <taxon>Bacillota</taxon>
        <taxon>Bacilli</taxon>
        <taxon>Bacillales</taxon>
        <taxon>Bacillaceae</taxon>
        <taxon>Shouchella</taxon>
    </lineage>
</organism>
<dbReference type="AlphaFoldDB" id="A0A268P495"/>
<dbReference type="Proteomes" id="UP000216207">
    <property type="component" value="Unassembled WGS sequence"/>
</dbReference>
<evidence type="ECO:0000256" key="7">
    <source>
        <dbReference type="HAMAP-Rule" id="MF_00201"/>
    </source>
</evidence>
<comment type="caution">
    <text evidence="9">The sequence shown here is derived from an EMBL/GenBank/DDBJ whole genome shotgun (WGS) entry which is preliminary data.</text>
</comment>
<dbReference type="PANTHER" id="PTHR33991">
    <property type="entry name" value="DNA REPAIR PROTEIN RECO"/>
    <property type="match status" value="1"/>
</dbReference>
<proteinExistence type="inferred from homology"/>
<evidence type="ECO:0000256" key="4">
    <source>
        <dbReference type="ARBA" id="ARBA00023172"/>
    </source>
</evidence>
<evidence type="ECO:0000256" key="6">
    <source>
        <dbReference type="ARBA" id="ARBA00033409"/>
    </source>
</evidence>
<dbReference type="InterPro" id="IPR012340">
    <property type="entry name" value="NA-bd_OB-fold"/>
</dbReference>
<evidence type="ECO:0000256" key="2">
    <source>
        <dbReference type="ARBA" id="ARBA00021310"/>
    </source>
</evidence>
<feature type="domain" description="DNA replication/recombination mediator RecO N-terminal" evidence="8">
    <location>
        <begin position="1"/>
        <end position="78"/>
    </location>
</feature>
<keyword evidence="4 7" id="KW-0233">DNA recombination</keyword>
<name>A0A268P495_SHOCL</name>
<accession>A0A268P495</accession>
<dbReference type="InterPro" id="IPR003717">
    <property type="entry name" value="RecO"/>
</dbReference>
<dbReference type="Gene3D" id="2.40.50.140">
    <property type="entry name" value="Nucleic acid-binding proteins"/>
    <property type="match status" value="1"/>
</dbReference>
<dbReference type="Pfam" id="PF02565">
    <property type="entry name" value="RecO_C"/>
    <property type="match status" value="1"/>
</dbReference>
<dbReference type="EMBL" id="NPCC01000004">
    <property type="protein sequence ID" value="PAE90498.1"/>
    <property type="molecule type" value="Genomic_DNA"/>
</dbReference>
<dbReference type="PANTHER" id="PTHR33991:SF1">
    <property type="entry name" value="DNA REPAIR PROTEIN RECO"/>
    <property type="match status" value="1"/>
</dbReference>
<reference evidence="9 10" key="1">
    <citation type="submission" date="2017-07" db="EMBL/GenBank/DDBJ databases">
        <title>Isolation and whole genome analysis of endospore-forming bacteria from heroin.</title>
        <authorList>
            <person name="Kalinowski J."/>
            <person name="Ahrens B."/>
            <person name="Al-Dilaimi A."/>
            <person name="Winkler A."/>
            <person name="Wibberg D."/>
            <person name="Schleenbecker U."/>
            <person name="Ruckert C."/>
            <person name="Wolfel R."/>
            <person name="Grass G."/>
        </authorList>
    </citation>
    <scope>NUCLEOTIDE SEQUENCE [LARGE SCALE GENOMIC DNA]</scope>
    <source>
        <strain evidence="9 10">7539</strain>
    </source>
</reference>
<dbReference type="InterPro" id="IPR022572">
    <property type="entry name" value="DNA_rep/recomb_RecO_N"/>
</dbReference>
<evidence type="ECO:0000256" key="1">
    <source>
        <dbReference type="ARBA" id="ARBA00007452"/>
    </source>
</evidence>
<dbReference type="GO" id="GO:0043590">
    <property type="term" value="C:bacterial nucleoid"/>
    <property type="evidence" value="ECO:0007669"/>
    <property type="project" value="TreeGrafter"/>
</dbReference>
<comment type="similarity">
    <text evidence="1 7">Belongs to the RecO family.</text>
</comment>
<evidence type="ECO:0000259" key="8">
    <source>
        <dbReference type="Pfam" id="PF11967"/>
    </source>
</evidence>
<dbReference type="OMA" id="LCTQSET"/>
<dbReference type="InterPro" id="IPR042242">
    <property type="entry name" value="RecO_C"/>
</dbReference>
<evidence type="ECO:0000313" key="9">
    <source>
        <dbReference type="EMBL" id="PAE90498.1"/>
    </source>
</evidence>
<dbReference type="GO" id="GO:0006310">
    <property type="term" value="P:DNA recombination"/>
    <property type="evidence" value="ECO:0007669"/>
    <property type="project" value="UniProtKB-UniRule"/>
</dbReference>
<evidence type="ECO:0000256" key="3">
    <source>
        <dbReference type="ARBA" id="ARBA00022763"/>
    </source>
</evidence>
<dbReference type="HAMAP" id="MF_00201">
    <property type="entry name" value="RecO"/>
    <property type="match status" value="1"/>
</dbReference>
<dbReference type="Pfam" id="PF11967">
    <property type="entry name" value="RecO_N"/>
    <property type="match status" value="1"/>
</dbReference>
<evidence type="ECO:0000256" key="5">
    <source>
        <dbReference type="ARBA" id="ARBA00023204"/>
    </source>
</evidence>
<dbReference type="SUPFAM" id="SSF57863">
    <property type="entry name" value="ArfGap/RecO-like zinc finger"/>
    <property type="match status" value="1"/>
</dbReference>
<dbReference type="GO" id="GO:0006302">
    <property type="term" value="P:double-strand break repair"/>
    <property type="evidence" value="ECO:0007669"/>
    <property type="project" value="TreeGrafter"/>
</dbReference>
<evidence type="ECO:0000313" key="10">
    <source>
        <dbReference type="Proteomes" id="UP000216207"/>
    </source>
</evidence>
<sequence>MLKKQDAIVLKSIDYGETNKIVTLFTKEDGKLAVLAKGAKKPNSRFAAVTQPFVYGSYLYFQGNGLPSLSQGEAVDSFKELQFDIVKSAYAAYITELVDKLTEERKPTFFLFDWLLLALRQINTGQDAEIIARIMDMKMLPLAGAKPELDCCACCRSETRDPVAFSVAYAGFLCSNCIHKDERAFPITLPFAKLFRVLYYVDLTKVGTISVKAETKRRLEWMIRTYYDEYVGVQLKARRFISQLDKMGGLSSDVDK</sequence>
<dbReference type="NCBIfam" id="TIGR00613">
    <property type="entry name" value="reco"/>
    <property type="match status" value="1"/>
</dbReference>